<feature type="non-terminal residue" evidence="2">
    <location>
        <position position="211"/>
    </location>
</feature>
<gene>
    <name evidence="2" type="ORF">IPOD504_LOCUS12441</name>
</gene>
<evidence type="ECO:0000256" key="1">
    <source>
        <dbReference type="SAM" id="MobiDB-lite"/>
    </source>
</evidence>
<organism evidence="2 3">
    <name type="scientific">Iphiclides podalirius</name>
    <name type="common">scarce swallowtail</name>
    <dbReference type="NCBI Taxonomy" id="110791"/>
    <lineage>
        <taxon>Eukaryota</taxon>
        <taxon>Metazoa</taxon>
        <taxon>Ecdysozoa</taxon>
        <taxon>Arthropoda</taxon>
        <taxon>Hexapoda</taxon>
        <taxon>Insecta</taxon>
        <taxon>Pterygota</taxon>
        <taxon>Neoptera</taxon>
        <taxon>Endopterygota</taxon>
        <taxon>Lepidoptera</taxon>
        <taxon>Glossata</taxon>
        <taxon>Ditrysia</taxon>
        <taxon>Papilionoidea</taxon>
        <taxon>Papilionidae</taxon>
        <taxon>Papilioninae</taxon>
        <taxon>Iphiclides</taxon>
    </lineage>
</organism>
<name>A0ABN8ITW4_9NEOP</name>
<feature type="compositionally biased region" description="Basic residues" evidence="1">
    <location>
        <begin position="199"/>
        <end position="211"/>
    </location>
</feature>
<accession>A0ABN8ITW4</accession>
<dbReference type="Gene3D" id="3.30.70.1820">
    <property type="entry name" value="L1 transposable element, RRM domain"/>
    <property type="match status" value="1"/>
</dbReference>
<feature type="region of interest" description="Disordered" evidence="1">
    <location>
        <begin position="162"/>
        <end position="211"/>
    </location>
</feature>
<dbReference type="Proteomes" id="UP000837857">
    <property type="component" value="Chromosome 3"/>
</dbReference>
<feature type="compositionally biased region" description="Polar residues" evidence="1">
    <location>
        <begin position="168"/>
        <end position="196"/>
    </location>
</feature>
<proteinExistence type="predicted"/>
<dbReference type="EMBL" id="OW152815">
    <property type="protein sequence ID" value="CAH2063257.1"/>
    <property type="molecule type" value="Genomic_DNA"/>
</dbReference>
<keyword evidence="3" id="KW-1185">Reference proteome</keyword>
<reference evidence="2" key="1">
    <citation type="submission" date="2022-03" db="EMBL/GenBank/DDBJ databases">
        <authorList>
            <person name="Martin H S."/>
        </authorList>
    </citation>
    <scope>NUCLEOTIDE SEQUENCE</scope>
</reference>
<sequence>MELYGELSKLSALFNSDMERFQKKIDASLSQSDLQILAQKEKGSPAASVIEALTNQMKLPEFSKADISSCHRMGKDSSRPRPILVRFQAYKKRSEVWENKTCLKGSGVTLSEFLTKSRHEVFKRARIHFGVKDCWTSEGRIVLLPNKSRIERMSELEELIHRYPTPHNVASTTRAGTSTQSEPVRTPSKEPTTQDQPRPVRKCTKPKTVSK</sequence>
<evidence type="ECO:0000313" key="3">
    <source>
        <dbReference type="Proteomes" id="UP000837857"/>
    </source>
</evidence>
<evidence type="ECO:0000313" key="2">
    <source>
        <dbReference type="EMBL" id="CAH2063257.1"/>
    </source>
</evidence>
<protein>
    <submittedName>
        <fullName evidence="2">Uncharacterized protein</fullName>
    </submittedName>
</protein>